<comment type="subcellular location">
    <subcellularLocation>
        <location evidence="1">Mitochondrion membrane</location>
        <topology evidence="1">Multi-pass membrane protein</topology>
    </subcellularLocation>
</comment>
<dbReference type="Proteomes" id="UP000094526">
    <property type="component" value="Unassembled WGS sequence"/>
</dbReference>
<name>A0A1C1CX39_9EURO</name>
<keyword evidence="7" id="KW-1133">Transmembrane helix</keyword>
<evidence type="ECO:0000256" key="5">
    <source>
        <dbReference type="ARBA" id="ARBA00022737"/>
    </source>
</evidence>
<protein>
    <submittedName>
        <fullName evidence="12">Mitochondrial substrate carrier family protein G</fullName>
    </submittedName>
</protein>
<keyword evidence="5" id="KW-0677">Repeat</keyword>
<evidence type="ECO:0000313" key="12">
    <source>
        <dbReference type="EMBL" id="OCT53094.1"/>
    </source>
</evidence>
<dbReference type="VEuPathDB" id="FungiDB:G647_04426"/>
<dbReference type="Gene3D" id="1.50.40.10">
    <property type="entry name" value="Mitochondrial carrier domain"/>
    <property type="match status" value="1"/>
</dbReference>
<keyword evidence="4 10" id="KW-0812">Transmembrane</keyword>
<dbReference type="EMBL" id="LGRB01000008">
    <property type="protein sequence ID" value="OCT53094.1"/>
    <property type="molecule type" value="Genomic_DNA"/>
</dbReference>
<dbReference type="VEuPathDB" id="FungiDB:CLCR_10521"/>
<dbReference type="GO" id="GO:0031966">
    <property type="term" value="C:mitochondrial membrane"/>
    <property type="evidence" value="ECO:0007669"/>
    <property type="project" value="UniProtKB-SubCell"/>
</dbReference>
<evidence type="ECO:0000256" key="2">
    <source>
        <dbReference type="ARBA" id="ARBA00006375"/>
    </source>
</evidence>
<evidence type="ECO:0000313" key="13">
    <source>
        <dbReference type="Proteomes" id="UP000094526"/>
    </source>
</evidence>
<evidence type="ECO:0000256" key="4">
    <source>
        <dbReference type="ARBA" id="ARBA00022692"/>
    </source>
</evidence>
<evidence type="ECO:0000256" key="11">
    <source>
        <dbReference type="RuleBase" id="RU000488"/>
    </source>
</evidence>
<evidence type="ECO:0000256" key="3">
    <source>
        <dbReference type="ARBA" id="ARBA00022448"/>
    </source>
</evidence>
<dbReference type="Pfam" id="PF00153">
    <property type="entry name" value="Mito_carr"/>
    <property type="match status" value="2"/>
</dbReference>
<organism evidence="12 13">
    <name type="scientific">Cladophialophora carrionii</name>
    <dbReference type="NCBI Taxonomy" id="86049"/>
    <lineage>
        <taxon>Eukaryota</taxon>
        <taxon>Fungi</taxon>
        <taxon>Dikarya</taxon>
        <taxon>Ascomycota</taxon>
        <taxon>Pezizomycotina</taxon>
        <taxon>Eurotiomycetes</taxon>
        <taxon>Chaetothyriomycetidae</taxon>
        <taxon>Chaetothyriales</taxon>
        <taxon>Herpotrichiellaceae</taxon>
        <taxon>Cladophialophora</taxon>
    </lineage>
</organism>
<dbReference type="OrthoDB" id="193856at2759"/>
<dbReference type="InterPro" id="IPR023395">
    <property type="entry name" value="MCP_dom_sf"/>
</dbReference>
<dbReference type="GO" id="GO:0022857">
    <property type="term" value="F:transmembrane transporter activity"/>
    <property type="evidence" value="ECO:0007669"/>
    <property type="project" value="TreeGrafter"/>
</dbReference>
<keyword evidence="9 10" id="KW-0472">Membrane</keyword>
<feature type="repeat" description="Solcar" evidence="10">
    <location>
        <begin position="98"/>
        <end position="182"/>
    </location>
</feature>
<dbReference type="eggNOG" id="KOG0762">
    <property type="taxonomic scope" value="Eukaryota"/>
</dbReference>
<sequence length="315" mass="34427">MSADFWASYFSGAFGILIGNRLDVLKVRAQASTNTGDAVSVRTREPENAVKRFTALFRGAAAPILGYGALNSILFLSFNRSLSLMDPGIFDYTKLAGVDLSKIWVAGAIGGLATFVVSAPSELIKCRAQLVIDGQGSSYHVLKDVWKHGGIRGLYYGGTITAFRDSFGYGWYFWSYELTKRLLLSRQADPFVSPTAADVLISGGIAGVVTWVSIYPLDVIKTRLQTQPSWTVERQRLLPGSEMAAHREQSSLAIARQVWRSSGIGGFYRGVGICSLRAFIVNAVQASSGTHTKGSWNSSEEVDDAPYQRKAVYRR</sequence>
<dbReference type="PANTHER" id="PTHR45624">
    <property type="entry name" value="MITOCHONDRIAL BASIC AMINO ACIDS TRANSPORTER-RELATED"/>
    <property type="match status" value="1"/>
</dbReference>
<keyword evidence="3 11" id="KW-0813">Transport</keyword>
<evidence type="ECO:0000256" key="8">
    <source>
        <dbReference type="ARBA" id="ARBA00023128"/>
    </source>
</evidence>
<dbReference type="SUPFAM" id="SSF103506">
    <property type="entry name" value="Mitochondrial carrier"/>
    <property type="match status" value="1"/>
</dbReference>
<dbReference type="InterPro" id="IPR050567">
    <property type="entry name" value="Mitochondrial_Carrier"/>
</dbReference>
<dbReference type="InterPro" id="IPR018108">
    <property type="entry name" value="MCP_transmembrane"/>
</dbReference>
<evidence type="ECO:0000256" key="7">
    <source>
        <dbReference type="ARBA" id="ARBA00022989"/>
    </source>
</evidence>
<evidence type="ECO:0000256" key="10">
    <source>
        <dbReference type="PROSITE-ProRule" id="PRU00282"/>
    </source>
</evidence>
<comment type="similarity">
    <text evidence="2 11">Belongs to the mitochondrial carrier (TC 2.A.29) family.</text>
</comment>
<gene>
    <name evidence="12" type="primary">mcfG</name>
    <name evidence="12" type="ORF">CLCR_10521</name>
</gene>
<evidence type="ECO:0000256" key="9">
    <source>
        <dbReference type="ARBA" id="ARBA00023136"/>
    </source>
</evidence>
<dbReference type="AlphaFoldDB" id="A0A1C1CX39"/>
<reference evidence="13" key="1">
    <citation type="submission" date="2015-07" db="EMBL/GenBank/DDBJ databases">
        <authorList>
            <person name="Teixeira M.M."/>
            <person name="Souza R.C."/>
            <person name="Almeida L.G."/>
            <person name="Vicente V.A."/>
            <person name="de Hoog S."/>
            <person name="Bocca A.L."/>
            <person name="de Almeida S.R."/>
            <person name="Vasconcelos A.T."/>
            <person name="Felipe M.S."/>
        </authorList>
    </citation>
    <scope>NUCLEOTIDE SEQUENCE [LARGE SCALE GENOMIC DNA]</scope>
    <source>
        <strain evidence="13">KSF</strain>
    </source>
</reference>
<dbReference type="PROSITE" id="PS50920">
    <property type="entry name" value="SOLCAR"/>
    <property type="match status" value="2"/>
</dbReference>
<keyword evidence="13" id="KW-1185">Reference proteome</keyword>
<evidence type="ECO:0000256" key="6">
    <source>
        <dbReference type="ARBA" id="ARBA00022792"/>
    </source>
</evidence>
<keyword evidence="8" id="KW-0496">Mitochondrion</keyword>
<proteinExistence type="inferred from homology"/>
<accession>A0A1C1CX39</accession>
<dbReference type="PANTHER" id="PTHR45624:SF10">
    <property type="entry name" value="SLC (SOLUTE CARRIER) HOMOLOG"/>
    <property type="match status" value="1"/>
</dbReference>
<keyword evidence="6" id="KW-0999">Mitochondrion inner membrane</keyword>
<evidence type="ECO:0000256" key="1">
    <source>
        <dbReference type="ARBA" id="ARBA00004225"/>
    </source>
</evidence>
<feature type="repeat" description="Solcar" evidence="10">
    <location>
        <begin position="194"/>
        <end position="295"/>
    </location>
</feature>
<comment type="caution">
    <text evidence="12">The sequence shown here is derived from an EMBL/GenBank/DDBJ whole genome shotgun (WGS) entry which is preliminary data.</text>
</comment>